<feature type="domain" description="DUF4219" evidence="2">
    <location>
        <begin position="38"/>
        <end position="63"/>
    </location>
</feature>
<dbReference type="EMBL" id="PQIB02000004">
    <property type="protein sequence ID" value="RLN24630.1"/>
    <property type="molecule type" value="Genomic_DNA"/>
</dbReference>
<feature type="compositionally biased region" description="Low complexity" evidence="1">
    <location>
        <begin position="315"/>
        <end position="326"/>
    </location>
</feature>
<feature type="region of interest" description="Disordered" evidence="1">
    <location>
        <begin position="307"/>
        <end position="326"/>
    </location>
</feature>
<evidence type="ECO:0000259" key="2">
    <source>
        <dbReference type="Pfam" id="PF13961"/>
    </source>
</evidence>
<protein>
    <submittedName>
        <fullName evidence="3">Ell-associated factor Eaf</fullName>
    </submittedName>
</protein>
<organism evidence="3 4">
    <name type="scientific">Panicum miliaceum</name>
    <name type="common">Proso millet</name>
    <name type="synonym">Broomcorn millet</name>
    <dbReference type="NCBI Taxonomy" id="4540"/>
    <lineage>
        <taxon>Eukaryota</taxon>
        <taxon>Viridiplantae</taxon>
        <taxon>Streptophyta</taxon>
        <taxon>Embryophyta</taxon>
        <taxon>Tracheophyta</taxon>
        <taxon>Spermatophyta</taxon>
        <taxon>Magnoliopsida</taxon>
        <taxon>Liliopsida</taxon>
        <taxon>Poales</taxon>
        <taxon>Poaceae</taxon>
        <taxon>PACMAD clade</taxon>
        <taxon>Panicoideae</taxon>
        <taxon>Panicodae</taxon>
        <taxon>Paniceae</taxon>
        <taxon>Panicinae</taxon>
        <taxon>Panicum</taxon>
        <taxon>Panicum sect. Panicum</taxon>
    </lineage>
</organism>
<comment type="caution">
    <text evidence="3">The sequence shown here is derived from an EMBL/GenBank/DDBJ whole genome shotgun (WGS) entry which is preliminary data.</text>
</comment>
<dbReference type="STRING" id="4540.A0A3L6SRC5"/>
<dbReference type="InterPro" id="IPR025314">
    <property type="entry name" value="DUF4219"/>
</dbReference>
<dbReference type="Proteomes" id="UP000275267">
    <property type="component" value="Unassembled WGS sequence"/>
</dbReference>
<gene>
    <name evidence="3" type="ORF">C2845_PM07G12410</name>
</gene>
<feature type="region of interest" description="Disordered" evidence="1">
    <location>
        <begin position="333"/>
        <end position="368"/>
    </location>
</feature>
<feature type="compositionally biased region" description="Acidic residues" evidence="1">
    <location>
        <begin position="338"/>
        <end position="354"/>
    </location>
</feature>
<dbReference type="AlphaFoldDB" id="A0A3L6SRC5"/>
<name>A0A3L6SRC5_PANMI</name>
<proteinExistence type="predicted"/>
<reference evidence="4" key="1">
    <citation type="journal article" date="2019" name="Nat. Commun.">
        <title>The genome of broomcorn millet.</title>
        <authorList>
            <person name="Zou C."/>
            <person name="Miki D."/>
            <person name="Li D."/>
            <person name="Tang Q."/>
            <person name="Xiao L."/>
            <person name="Rajput S."/>
            <person name="Deng P."/>
            <person name="Jia W."/>
            <person name="Huang R."/>
            <person name="Zhang M."/>
            <person name="Sun Y."/>
            <person name="Hu J."/>
            <person name="Fu X."/>
            <person name="Schnable P.S."/>
            <person name="Li F."/>
            <person name="Zhang H."/>
            <person name="Feng B."/>
            <person name="Zhu X."/>
            <person name="Liu R."/>
            <person name="Schnable J.C."/>
            <person name="Zhu J.-K."/>
            <person name="Zhang H."/>
        </authorList>
    </citation>
    <scope>NUCLEOTIDE SEQUENCE [LARGE SCALE GENOMIC DNA]</scope>
</reference>
<dbReference type="Pfam" id="PF13961">
    <property type="entry name" value="DUF4219"/>
    <property type="match status" value="1"/>
</dbReference>
<evidence type="ECO:0000256" key="1">
    <source>
        <dbReference type="SAM" id="MobiDB-lite"/>
    </source>
</evidence>
<keyword evidence="4" id="KW-1185">Reference proteome</keyword>
<accession>A0A3L6SRC5</accession>
<evidence type="ECO:0000313" key="4">
    <source>
        <dbReference type="Proteomes" id="UP000275267"/>
    </source>
</evidence>
<dbReference type="OrthoDB" id="1736387at2759"/>
<evidence type="ECO:0000313" key="3">
    <source>
        <dbReference type="EMBL" id="RLN24630.1"/>
    </source>
</evidence>
<sequence>MKSMLREDSSSGKAILSSGMGNSTVATATKVRLSFPMLTRTNYAAWAMRMKFLLRANGAWGAVDRGKKPTSKAVNEVEVERIDIGGPENPGPRYNNKSTSYQPVTIDSFALSPDPNDEEENLDILGDDDDIVSPNNMTSGHGTSVCGFDINLPDHGNMDDEIADVDVNDEADEGLNAADALRAQMRVSTYSSYDTPHADPNLKSRGSHRQIYLKESKFASPDKNTPNLEDKLEEYDNPSILEDIMLARLNSAMDPSETSGTMVFNLLHQDNIAQSDVQILQSVASGRALQPRGPLLEENMFVAVQRDNPPNPRVQGQGKRQRQQQMMHNVVVQQGEKEGEEDVLAEQEAEEEEGGVPVESSLMLHLKN</sequence>